<proteinExistence type="predicted"/>
<evidence type="ECO:0000259" key="2">
    <source>
        <dbReference type="Pfam" id="PF03107"/>
    </source>
</evidence>
<dbReference type="AlphaFoldDB" id="A0AAV5HJ20"/>
<evidence type="ECO:0000256" key="1">
    <source>
        <dbReference type="ARBA" id="ARBA00022737"/>
    </source>
</evidence>
<accession>A0AAV5HJ20</accession>
<organism evidence="3 4">
    <name type="scientific">Rubroshorea leprosula</name>
    <dbReference type="NCBI Taxonomy" id="152421"/>
    <lineage>
        <taxon>Eukaryota</taxon>
        <taxon>Viridiplantae</taxon>
        <taxon>Streptophyta</taxon>
        <taxon>Embryophyta</taxon>
        <taxon>Tracheophyta</taxon>
        <taxon>Spermatophyta</taxon>
        <taxon>Magnoliopsida</taxon>
        <taxon>eudicotyledons</taxon>
        <taxon>Gunneridae</taxon>
        <taxon>Pentapetalae</taxon>
        <taxon>rosids</taxon>
        <taxon>malvids</taxon>
        <taxon>Malvales</taxon>
        <taxon>Dipterocarpaceae</taxon>
        <taxon>Rubroshorea</taxon>
    </lineage>
</organism>
<keyword evidence="1" id="KW-0677">Repeat</keyword>
<keyword evidence="4" id="KW-1185">Reference proteome</keyword>
<gene>
    <name evidence="3" type="ORF">SLEP1_g202</name>
</gene>
<evidence type="ECO:0000313" key="3">
    <source>
        <dbReference type="EMBL" id="GKU85536.1"/>
    </source>
</evidence>
<protein>
    <recommendedName>
        <fullName evidence="2">DC1 domain-containing protein</fullName>
    </recommendedName>
</protein>
<dbReference type="InterPro" id="IPR046349">
    <property type="entry name" value="C1-like_sf"/>
</dbReference>
<comment type="caution">
    <text evidence="3">The sequence shown here is derived from an EMBL/GenBank/DDBJ whole genome shotgun (WGS) entry which is preliminary data.</text>
</comment>
<dbReference type="SUPFAM" id="SSF57889">
    <property type="entry name" value="Cysteine-rich domain"/>
    <property type="match status" value="3"/>
</dbReference>
<reference evidence="3 4" key="1">
    <citation type="journal article" date="2021" name="Commun. Biol.">
        <title>The genome of Shorea leprosula (Dipterocarpaceae) highlights the ecological relevance of drought in aseasonal tropical rainforests.</title>
        <authorList>
            <person name="Ng K.K.S."/>
            <person name="Kobayashi M.J."/>
            <person name="Fawcett J.A."/>
            <person name="Hatakeyama M."/>
            <person name="Paape T."/>
            <person name="Ng C.H."/>
            <person name="Ang C.C."/>
            <person name="Tnah L.H."/>
            <person name="Lee C.T."/>
            <person name="Nishiyama T."/>
            <person name="Sese J."/>
            <person name="O'Brien M.J."/>
            <person name="Copetti D."/>
            <person name="Mohd Noor M.I."/>
            <person name="Ong R.C."/>
            <person name="Putra M."/>
            <person name="Sireger I.Z."/>
            <person name="Indrioko S."/>
            <person name="Kosugi Y."/>
            <person name="Izuno A."/>
            <person name="Isagi Y."/>
            <person name="Lee S.L."/>
            <person name="Shimizu K.K."/>
        </authorList>
    </citation>
    <scope>NUCLEOTIDE SEQUENCE [LARGE SCALE GENOMIC DNA]</scope>
    <source>
        <strain evidence="3">214</strain>
    </source>
</reference>
<feature type="domain" description="DC1" evidence="2">
    <location>
        <begin position="70"/>
        <end position="111"/>
    </location>
</feature>
<evidence type="ECO:0000313" key="4">
    <source>
        <dbReference type="Proteomes" id="UP001054252"/>
    </source>
</evidence>
<dbReference type="Pfam" id="PF03107">
    <property type="entry name" value="C1_2"/>
    <property type="match status" value="2"/>
</dbReference>
<dbReference type="PANTHER" id="PTHR46288">
    <property type="entry name" value="PHORBOL-ESTER/DAG-TYPE DOMAIN-CONTAINING PROTEIN"/>
    <property type="match status" value="1"/>
</dbReference>
<dbReference type="PANTHER" id="PTHR46288:SF27">
    <property type="entry name" value="CYSTEINE_HISTIDINE-RICH C1 DOMAIN FAMILY PROTEIN"/>
    <property type="match status" value="1"/>
</dbReference>
<dbReference type="InterPro" id="IPR004146">
    <property type="entry name" value="DC1"/>
</dbReference>
<name>A0AAV5HJ20_9ROSI</name>
<dbReference type="EMBL" id="BPVZ01000001">
    <property type="protein sequence ID" value="GKU85536.1"/>
    <property type="molecule type" value="Genomic_DNA"/>
</dbReference>
<feature type="domain" description="DC1" evidence="2">
    <location>
        <begin position="14"/>
        <end position="59"/>
    </location>
</feature>
<dbReference type="Proteomes" id="UP001054252">
    <property type="component" value="Unassembled WGS sequence"/>
</dbReference>
<sequence>MPTTELDVGQIQHFTHGHPLQPVDPNKEVEVSCSFCRKLCSYAAYGCEKCNFFLHQSCMDIPRKIHGHSFHPQHTLVLLTTPSYKCKACDKNRTGLLYKCGRCDFELNVGCTFFLTIDCEAVQWIPHIYHQHPLQYCKTIRFVTDAIFFLHRACAIELLSQTVEHHPLHPKHRLLIKSNRYQGIMVCKACGSYGSEVLACCCEDCSNFQMHLDCSSLTPSISFGDHWYLFTLF</sequence>